<dbReference type="PANTHER" id="PTHR13096:SF8">
    <property type="entry name" value="RIBOSOMAL OXYGENASE 1"/>
    <property type="match status" value="1"/>
</dbReference>
<dbReference type="PANTHER" id="PTHR13096">
    <property type="entry name" value="MINA53 MYC INDUCED NUCLEAR ANTIGEN"/>
    <property type="match status" value="1"/>
</dbReference>
<dbReference type="SUPFAM" id="SSF51197">
    <property type="entry name" value="Clavaminate synthase-like"/>
    <property type="match status" value="1"/>
</dbReference>
<dbReference type="AlphaFoldDB" id="A0AAX4HJA3"/>
<evidence type="ECO:0000256" key="1">
    <source>
        <dbReference type="ARBA" id="ARBA00001954"/>
    </source>
</evidence>
<dbReference type="EMBL" id="CP139487">
    <property type="protein sequence ID" value="WPU63306.1"/>
    <property type="molecule type" value="Genomic_DNA"/>
</dbReference>
<protein>
    <submittedName>
        <fullName evidence="5">Cupin domain-containing protein</fullName>
    </submittedName>
</protein>
<evidence type="ECO:0000256" key="3">
    <source>
        <dbReference type="ARBA" id="ARBA00023004"/>
    </source>
</evidence>
<dbReference type="InterPro" id="IPR003347">
    <property type="entry name" value="JmjC_dom"/>
</dbReference>
<evidence type="ECO:0000256" key="2">
    <source>
        <dbReference type="ARBA" id="ARBA00022723"/>
    </source>
</evidence>
<gene>
    <name evidence="5" type="ORF">SOO65_11480</name>
</gene>
<dbReference type="RefSeq" id="WP_321389776.1">
    <property type="nucleotide sequence ID" value="NZ_CP139487.1"/>
</dbReference>
<dbReference type="GO" id="GO:0046872">
    <property type="term" value="F:metal ion binding"/>
    <property type="evidence" value="ECO:0007669"/>
    <property type="project" value="UniProtKB-KW"/>
</dbReference>
<dbReference type="Proteomes" id="UP001324634">
    <property type="component" value="Chromosome"/>
</dbReference>
<dbReference type="PROSITE" id="PS51184">
    <property type="entry name" value="JMJC"/>
    <property type="match status" value="1"/>
</dbReference>
<proteinExistence type="predicted"/>
<keyword evidence="3" id="KW-0408">Iron</keyword>
<evidence type="ECO:0000259" key="4">
    <source>
        <dbReference type="PROSITE" id="PS51184"/>
    </source>
</evidence>
<reference evidence="5 6" key="1">
    <citation type="submission" date="2023-11" db="EMBL/GenBank/DDBJ databases">
        <title>Peredibacter starrii A3.12.</title>
        <authorList>
            <person name="Mitchell R.J."/>
        </authorList>
    </citation>
    <scope>NUCLEOTIDE SEQUENCE [LARGE SCALE GENOMIC DNA]</scope>
    <source>
        <strain evidence="5 6">A3.12</strain>
    </source>
</reference>
<accession>A0AAX4HJA3</accession>
<dbReference type="InterPro" id="IPR039994">
    <property type="entry name" value="NO66-like"/>
</dbReference>
<dbReference type="KEGG" id="psti:SOO65_11480"/>
<evidence type="ECO:0000313" key="6">
    <source>
        <dbReference type="Proteomes" id="UP001324634"/>
    </source>
</evidence>
<keyword evidence="2" id="KW-0479">Metal-binding</keyword>
<feature type="domain" description="JmjC" evidence="4">
    <location>
        <begin position="91"/>
        <end position="227"/>
    </location>
</feature>
<evidence type="ECO:0000313" key="5">
    <source>
        <dbReference type="EMBL" id="WPU63306.1"/>
    </source>
</evidence>
<organism evidence="5 6">
    <name type="scientific">Peredibacter starrii</name>
    <dbReference type="NCBI Taxonomy" id="28202"/>
    <lineage>
        <taxon>Bacteria</taxon>
        <taxon>Pseudomonadati</taxon>
        <taxon>Bdellovibrionota</taxon>
        <taxon>Bacteriovoracia</taxon>
        <taxon>Bacteriovoracales</taxon>
        <taxon>Bacteriovoracaceae</taxon>
        <taxon>Peredibacter</taxon>
    </lineage>
</organism>
<dbReference type="Gene3D" id="2.60.120.650">
    <property type="entry name" value="Cupin"/>
    <property type="match status" value="1"/>
</dbReference>
<comment type="cofactor">
    <cofactor evidence="1">
        <name>Fe(2+)</name>
        <dbReference type="ChEBI" id="CHEBI:29033"/>
    </cofactor>
</comment>
<keyword evidence="6" id="KW-1185">Reference proteome</keyword>
<dbReference type="Pfam" id="PF08007">
    <property type="entry name" value="JmjC_2"/>
    <property type="match status" value="1"/>
</dbReference>
<sequence>MNILRKLLGEDPNLSFLPKHFTRLPFSKTHGATDFKEILNWKVVEDIIDTKKSVLRIVQDGKVIKDYVDIDSKEAKEHHKKGHTLLVRYAEKASPMFNAIAQDFARSFHSDVDIQLYCTPEGHNAFGWHYDVEEVFIIQVQGSKAYTIRPNTVHPNPLISSIPKNLGYENEKTPIEINVTLDEGDWLYIPSGWWHIAKTQKESMHISIGIMPSSAIDMVQYLPKYLAQKPFWRTRMPIHMTFDDFEEEIKFYQEAMGKLGKNLAEEMGSKEYLESYLLWKKRLHQ</sequence>
<name>A0AAX4HJA3_9BACT</name>